<accession>A0AAW5T7S1</accession>
<evidence type="ECO:0000256" key="1">
    <source>
        <dbReference type="SAM" id="MobiDB-lite"/>
    </source>
</evidence>
<dbReference type="RefSeq" id="WP_267287538.1">
    <property type="nucleotide sequence ID" value="NZ_JACKVC010000017.1"/>
</dbReference>
<dbReference type="EMBL" id="JACKVC010000017">
    <property type="protein sequence ID" value="MCV7390328.1"/>
    <property type="molecule type" value="Genomic_DNA"/>
</dbReference>
<protein>
    <submittedName>
        <fullName evidence="2">Uncharacterized protein</fullName>
    </submittedName>
</protein>
<evidence type="ECO:0000313" key="2">
    <source>
        <dbReference type="EMBL" id="MCV7390328.1"/>
    </source>
</evidence>
<sequence length="67" mass="7336">MDAPDADEAETDDAADESDADDAEAAGDTDGDMKPVDETKAESPVVTEQPEPTKQGGRVRRWFRRNR</sequence>
<feature type="compositionally biased region" description="Basic residues" evidence="1">
    <location>
        <begin position="57"/>
        <end position="67"/>
    </location>
</feature>
<dbReference type="AlphaFoldDB" id="A0AAW5T7S1"/>
<reference evidence="2" key="1">
    <citation type="submission" date="2020-07" db="EMBL/GenBank/DDBJ databases">
        <authorList>
            <person name="Pettersson B.M.F."/>
            <person name="Behra P.R.K."/>
            <person name="Ramesh M."/>
            <person name="Das S."/>
            <person name="Dasgupta S."/>
            <person name="Kirsebom L.A."/>
        </authorList>
    </citation>
    <scope>NUCLEOTIDE SEQUENCE</scope>
    <source>
        <strain evidence="2">DSM 44242</strain>
    </source>
</reference>
<comment type="caution">
    <text evidence="2">The sequence shown here is derived from an EMBL/GenBank/DDBJ whole genome shotgun (WGS) entry which is preliminary data.</text>
</comment>
<feature type="compositionally biased region" description="Acidic residues" evidence="1">
    <location>
        <begin position="1"/>
        <end position="30"/>
    </location>
</feature>
<feature type="compositionally biased region" description="Basic and acidic residues" evidence="1">
    <location>
        <begin position="31"/>
        <end position="41"/>
    </location>
</feature>
<name>A0AAW5T7S1_9MYCO</name>
<dbReference type="Proteomes" id="UP001141659">
    <property type="component" value="Unassembled WGS sequence"/>
</dbReference>
<proteinExistence type="predicted"/>
<feature type="region of interest" description="Disordered" evidence="1">
    <location>
        <begin position="1"/>
        <end position="67"/>
    </location>
</feature>
<reference evidence="2" key="2">
    <citation type="journal article" date="2022" name="BMC Genomics">
        <title>Comparative genome analysis of mycobacteria focusing on tRNA and non-coding RNA.</title>
        <authorList>
            <person name="Behra P.R.K."/>
            <person name="Pettersson B.M.F."/>
            <person name="Ramesh M."/>
            <person name="Das S."/>
            <person name="Dasgupta S."/>
            <person name="Kirsebom L.A."/>
        </authorList>
    </citation>
    <scope>NUCLEOTIDE SEQUENCE</scope>
    <source>
        <strain evidence="2">DSM 44242</strain>
    </source>
</reference>
<evidence type="ECO:0000313" key="3">
    <source>
        <dbReference type="Proteomes" id="UP001141659"/>
    </source>
</evidence>
<gene>
    <name evidence="2" type="ORF">H5P34_19890</name>
</gene>
<organism evidence="2 3">
    <name type="scientific">Mycolicibacterium porcinum</name>
    <dbReference type="NCBI Taxonomy" id="39693"/>
    <lineage>
        <taxon>Bacteria</taxon>
        <taxon>Bacillati</taxon>
        <taxon>Actinomycetota</taxon>
        <taxon>Actinomycetes</taxon>
        <taxon>Mycobacteriales</taxon>
        <taxon>Mycobacteriaceae</taxon>
        <taxon>Mycolicibacterium</taxon>
    </lineage>
</organism>